<dbReference type="SUPFAM" id="SSF56672">
    <property type="entry name" value="DNA/RNA polymerases"/>
    <property type="match status" value="1"/>
</dbReference>
<gene>
    <name evidence="1" type="ORF">GcM3_043002</name>
</gene>
<reference evidence="1 2" key="1">
    <citation type="journal article" date="2018" name="BMC Genomics">
        <title>Comparative genome analyses reveal sequence features reflecting distinct modes of host-adaptation between dicot and monocot powdery mildew.</title>
        <authorList>
            <person name="Wu Y."/>
            <person name="Ma X."/>
            <person name="Pan Z."/>
            <person name="Kale S.D."/>
            <person name="Song Y."/>
            <person name="King H."/>
            <person name="Zhang Q."/>
            <person name="Presley C."/>
            <person name="Deng X."/>
            <person name="Wei C.I."/>
            <person name="Xiao S."/>
        </authorList>
    </citation>
    <scope>NUCLEOTIDE SEQUENCE [LARGE SCALE GENOMIC DNA]</scope>
    <source>
        <strain evidence="1">UMSG3</strain>
    </source>
</reference>
<dbReference type="CDD" id="cd01651">
    <property type="entry name" value="RT_G2_intron"/>
    <property type="match status" value="1"/>
</dbReference>
<accession>A0A420J1Q6</accession>
<dbReference type="InterPro" id="IPR043502">
    <property type="entry name" value="DNA/RNA_pol_sf"/>
</dbReference>
<organism evidence="1 2">
    <name type="scientific">Golovinomyces cichoracearum</name>
    <dbReference type="NCBI Taxonomy" id="62708"/>
    <lineage>
        <taxon>Eukaryota</taxon>
        <taxon>Fungi</taxon>
        <taxon>Dikarya</taxon>
        <taxon>Ascomycota</taxon>
        <taxon>Pezizomycotina</taxon>
        <taxon>Leotiomycetes</taxon>
        <taxon>Erysiphales</taxon>
        <taxon>Erysiphaceae</taxon>
        <taxon>Golovinomyces</taxon>
    </lineage>
</organism>
<comment type="caution">
    <text evidence="1">The sequence shown here is derived from an EMBL/GenBank/DDBJ whole genome shotgun (WGS) entry which is preliminary data.</text>
</comment>
<sequence length="461" mass="52587">MIRAILPQVQIPVLSKEGDGPYCWNGSFYLYIVSALKGNDNGIKITRYAKSIIKVLSVQSKSKYSFYYGKTTVSTKGSNPYVGGGPVIAARKIYECCIPKGPGRTTNVLLKLDSLHSRAKFTEIQIDRKLYRDFMLDQDMYLAAYNKLRSRPGMMQGIESTTLEGLSSEVIQDIIDKLSTAEFQFTPGRRVMIPKANGLSRPLTVGNPRDKLVLLVMRMVLEAIYEPVFKDESHGFRPKRGCHTALRAIYQKFEGSHDKLMQLLERRIQDQRFLELIRKALKAGYLISGNRETDIVATSPGSVISPILANIFLHELDVYVLQLKKAFDSAKTGYRPRSKVSRKYSYLLRKKLIEDSEVRKRLMKKYATLLRSVDNKTEGDHSKRLMYVRYGDEITNAYKDKVLFLGTYIRHAQVPTYSLHRKGVLPRSRRGILLQAPLDRIKAKLQKAGFLKNDRAQTRIS</sequence>
<dbReference type="EMBL" id="MCBQ01004312">
    <property type="protein sequence ID" value="RKF80694.1"/>
    <property type="molecule type" value="Genomic_DNA"/>
</dbReference>
<keyword evidence="2" id="KW-1185">Reference proteome</keyword>
<dbReference type="STRING" id="62708.A0A420J1Q6"/>
<dbReference type="PANTHER" id="PTHR34047:SF8">
    <property type="entry name" value="PROTEIN YKFC"/>
    <property type="match status" value="1"/>
</dbReference>
<dbReference type="PANTHER" id="PTHR34047">
    <property type="entry name" value="NUCLEAR INTRON MATURASE 1, MITOCHONDRIAL-RELATED"/>
    <property type="match status" value="1"/>
</dbReference>
<dbReference type="AlphaFoldDB" id="A0A420J1Q6"/>
<evidence type="ECO:0000313" key="2">
    <source>
        <dbReference type="Proteomes" id="UP000283383"/>
    </source>
</evidence>
<dbReference type="InterPro" id="IPR051083">
    <property type="entry name" value="GrpII_Intron_Splice-Mob/Def"/>
</dbReference>
<dbReference type="Proteomes" id="UP000283383">
    <property type="component" value="Unassembled WGS sequence"/>
</dbReference>
<name>A0A420J1Q6_9PEZI</name>
<evidence type="ECO:0000313" key="1">
    <source>
        <dbReference type="EMBL" id="RKF80694.1"/>
    </source>
</evidence>
<proteinExistence type="predicted"/>
<protein>
    <submittedName>
        <fullName evidence="1">Putative 91 kDa protein in cob intron</fullName>
    </submittedName>
</protein>